<dbReference type="GO" id="GO:0005741">
    <property type="term" value="C:mitochondrial outer membrane"/>
    <property type="evidence" value="ECO:0007669"/>
    <property type="project" value="UniProtKB-SubCell"/>
</dbReference>
<dbReference type="GO" id="GO:0005524">
    <property type="term" value="F:ATP binding"/>
    <property type="evidence" value="ECO:0007669"/>
    <property type="project" value="UniProtKB-KW"/>
</dbReference>
<comment type="subcellular location">
    <subcellularLocation>
        <location evidence="1">Mitochondrion outer membrane</location>
        <topology evidence="1">Single-pass membrane protein</topology>
    </subcellularLocation>
</comment>
<name>A0A8H5T7Y7_FUSHE</name>
<keyword evidence="4" id="KW-0067">ATP-binding</keyword>
<feature type="domain" description="AAA+ ATPase" evidence="6">
    <location>
        <begin position="500"/>
        <end position="635"/>
    </location>
</feature>
<keyword evidence="8" id="KW-1185">Reference proteome</keyword>
<dbReference type="GO" id="GO:0016887">
    <property type="term" value="F:ATP hydrolysis activity"/>
    <property type="evidence" value="ECO:0007669"/>
    <property type="project" value="InterPro"/>
</dbReference>
<evidence type="ECO:0000313" key="7">
    <source>
        <dbReference type="EMBL" id="KAF5664290.1"/>
    </source>
</evidence>
<dbReference type="Pfam" id="PF17862">
    <property type="entry name" value="AAA_lid_3"/>
    <property type="match status" value="1"/>
</dbReference>
<evidence type="ECO:0000256" key="3">
    <source>
        <dbReference type="ARBA" id="ARBA00022787"/>
    </source>
</evidence>
<dbReference type="PANTHER" id="PTHR45644:SF56">
    <property type="entry name" value="AAA ATPASE, PUTATIVE (AFU_ORTHOLOGUE AFUA_2G12920)-RELATED"/>
    <property type="match status" value="1"/>
</dbReference>
<keyword evidence="3" id="KW-1000">Mitochondrion outer membrane</keyword>
<dbReference type="SUPFAM" id="SSF52540">
    <property type="entry name" value="P-loop containing nucleoside triphosphate hydrolases"/>
    <property type="match status" value="1"/>
</dbReference>
<dbReference type="InterPro" id="IPR003959">
    <property type="entry name" value="ATPase_AAA_core"/>
</dbReference>
<accession>A0A8H5T7Y7</accession>
<evidence type="ECO:0000259" key="6">
    <source>
        <dbReference type="SMART" id="SM00382"/>
    </source>
</evidence>
<dbReference type="InterPro" id="IPR041569">
    <property type="entry name" value="AAA_lid_3"/>
</dbReference>
<feature type="region of interest" description="Disordered" evidence="5">
    <location>
        <begin position="392"/>
        <end position="438"/>
    </location>
</feature>
<gene>
    <name evidence="7" type="ORF">FHETE_7173</name>
</gene>
<dbReference type="OrthoDB" id="5104276at2759"/>
<dbReference type="InterPro" id="IPR027417">
    <property type="entry name" value="P-loop_NTPase"/>
</dbReference>
<comment type="caution">
    <text evidence="7">The sequence shown here is derived from an EMBL/GenBank/DDBJ whole genome shotgun (WGS) entry which is preliminary data.</text>
</comment>
<keyword evidence="3" id="KW-0472">Membrane</keyword>
<dbReference type="AlphaFoldDB" id="A0A8H5T7Y7"/>
<sequence>MLSISTLYPWGRRPTWTPRIPEWFLASNVKTVEELKCTDLNIQFGADESDAHTDAQAKTQLDSGHKSSTLCCDQETSDHSHLSTTESEGQCTTVSEENIKRDECQYLIQQSIMQEIVDMTNMSLYQDSQSQAGFSKSPAILLRSPVLGCMHYMQSLVEYLAMEVGADLITFNYEDIADLSLDFNLQDRTNDQSDVSLEGLPTHYFDLDSGSRDKAQETRVRGSISAVINSAKRKKSMTSAGKRDKEGKSLQRATIIHIPKGYGMMDDSGGSDVLKSFREQVQERRQSKSPIILVITGFLDANIRYLNRALRQRLPQYSEHENLAPRSSWARDIVEHIPKRMSSSVVPQSVLERAAQQIAWKSVENLTSSLEMCQVLGRLFENQGKAKRWKDLDKRARNENLNSNSDSDSDSDTDDDKKNSKAQADDEESFEKRAKEVRRKYKDDSEINDLLSCVIHPGRINVTLEDVVMAQEVKVSMKRLLKLSKFHSNHISPKLLQEMQIKGALLYGPPGTGKTQLARALAKDMQMNFMSVTSATIESKFVGDSEKCIRSIFTVCSELSPCILFIDEVDSLFSKRKPDDRQWATSRTNQFLTEMDGISTSKDGPFVLVATNKPMELDEAFLRRLPHRIEFKLPTERQRHEILTIFLGGSDLAPDVSIDAISRVTKGFSGSDLRSLCVQAALFFSVEEQATSATVDTTEEPGLKLRHFQKALKNTFRSVSHQNTLEIEEFSKAFSSVDLGDVEERKVHPSIYERL</sequence>
<protein>
    <submittedName>
        <fullName evidence="7">ATPase family AAA domain-containing protein</fullName>
    </submittedName>
</protein>
<evidence type="ECO:0000256" key="4">
    <source>
        <dbReference type="ARBA" id="ARBA00022840"/>
    </source>
</evidence>
<dbReference type="PANTHER" id="PTHR45644">
    <property type="entry name" value="AAA ATPASE, PUTATIVE (AFU_ORTHOLOGUE AFUA_2G12920)-RELATED-RELATED"/>
    <property type="match status" value="1"/>
</dbReference>
<keyword evidence="3" id="KW-0496">Mitochondrion</keyword>
<dbReference type="InterPro" id="IPR003593">
    <property type="entry name" value="AAA+_ATPase"/>
</dbReference>
<dbReference type="Pfam" id="PF00004">
    <property type="entry name" value="AAA"/>
    <property type="match status" value="1"/>
</dbReference>
<dbReference type="InterPro" id="IPR051701">
    <property type="entry name" value="Mito_OM_Translocase_MSP1"/>
</dbReference>
<keyword evidence="2" id="KW-0547">Nucleotide-binding</keyword>
<dbReference type="SMART" id="SM00382">
    <property type="entry name" value="AAA"/>
    <property type="match status" value="1"/>
</dbReference>
<dbReference type="Gene3D" id="1.10.8.60">
    <property type="match status" value="1"/>
</dbReference>
<reference evidence="7 8" key="1">
    <citation type="submission" date="2020-05" db="EMBL/GenBank/DDBJ databases">
        <title>Identification and distribution of gene clusters putatively required for synthesis of sphingolipid metabolism inhibitors in phylogenetically diverse species of the filamentous fungus Fusarium.</title>
        <authorList>
            <person name="Kim H.-S."/>
            <person name="Busman M."/>
            <person name="Brown D.W."/>
            <person name="Divon H."/>
            <person name="Uhlig S."/>
            <person name="Proctor R.H."/>
        </authorList>
    </citation>
    <scope>NUCLEOTIDE SEQUENCE [LARGE SCALE GENOMIC DNA]</scope>
    <source>
        <strain evidence="7 8">NRRL 20693</strain>
    </source>
</reference>
<evidence type="ECO:0000256" key="2">
    <source>
        <dbReference type="ARBA" id="ARBA00022741"/>
    </source>
</evidence>
<dbReference type="Proteomes" id="UP000567885">
    <property type="component" value="Unassembled WGS sequence"/>
</dbReference>
<evidence type="ECO:0000313" key="8">
    <source>
        <dbReference type="Proteomes" id="UP000567885"/>
    </source>
</evidence>
<organism evidence="7 8">
    <name type="scientific">Fusarium heterosporum</name>
    <dbReference type="NCBI Taxonomy" id="42747"/>
    <lineage>
        <taxon>Eukaryota</taxon>
        <taxon>Fungi</taxon>
        <taxon>Dikarya</taxon>
        <taxon>Ascomycota</taxon>
        <taxon>Pezizomycotina</taxon>
        <taxon>Sordariomycetes</taxon>
        <taxon>Hypocreomycetidae</taxon>
        <taxon>Hypocreales</taxon>
        <taxon>Nectriaceae</taxon>
        <taxon>Fusarium</taxon>
        <taxon>Fusarium heterosporum species complex</taxon>
    </lineage>
</organism>
<evidence type="ECO:0000256" key="1">
    <source>
        <dbReference type="ARBA" id="ARBA00004572"/>
    </source>
</evidence>
<dbReference type="Gene3D" id="3.40.50.300">
    <property type="entry name" value="P-loop containing nucleotide triphosphate hydrolases"/>
    <property type="match status" value="1"/>
</dbReference>
<proteinExistence type="predicted"/>
<evidence type="ECO:0000256" key="5">
    <source>
        <dbReference type="SAM" id="MobiDB-lite"/>
    </source>
</evidence>
<dbReference type="EMBL" id="JAAGWQ010000135">
    <property type="protein sequence ID" value="KAF5664290.1"/>
    <property type="molecule type" value="Genomic_DNA"/>
</dbReference>